<sequence length="188" mass="20412">MKICFPAALVAALALQAPAWAQTTPAATGGSSALGLATQKTVLYPSRNGRALDAEVVSWYSGFFGRPPTSSQLAGQQPYLIYDIDGIRVCVGVDPDHPDTSLGLERTAFYWMLPTAAAVEDKFEALKRADSRFVGFIVKLRKVAQRKDNDSQAARSQQAVQEVKEFIVKDPLGNEIGVINNPIYVPTR</sequence>
<name>A0A1M7BXT8_9BACT</name>
<proteinExistence type="predicted"/>
<evidence type="ECO:0000313" key="3">
    <source>
        <dbReference type="Proteomes" id="UP000183947"/>
    </source>
</evidence>
<keyword evidence="3" id="KW-1185">Reference proteome</keyword>
<dbReference type="STRING" id="1121959.SAMN02746009_03044"/>
<reference evidence="3" key="1">
    <citation type="submission" date="2016-11" db="EMBL/GenBank/DDBJ databases">
        <authorList>
            <person name="Varghese N."/>
            <person name="Submissions S."/>
        </authorList>
    </citation>
    <scope>NUCLEOTIDE SEQUENCE [LARGE SCALE GENOMIC DNA]</scope>
    <source>
        <strain evidence="3">DSM 18569</strain>
    </source>
</reference>
<dbReference type="EMBL" id="FRAS01000017">
    <property type="protein sequence ID" value="SHL59801.1"/>
    <property type="molecule type" value="Genomic_DNA"/>
</dbReference>
<evidence type="ECO:0008006" key="4">
    <source>
        <dbReference type="Google" id="ProtNLM"/>
    </source>
</evidence>
<keyword evidence="1" id="KW-0732">Signal</keyword>
<feature type="signal peptide" evidence="1">
    <location>
        <begin position="1"/>
        <end position="21"/>
    </location>
</feature>
<dbReference type="AlphaFoldDB" id="A0A1M7BXT8"/>
<feature type="chain" id="PRO_5012997526" description="Glyoxalase-like domain-containing protein" evidence="1">
    <location>
        <begin position="22"/>
        <end position="188"/>
    </location>
</feature>
<accession>A0A1M7BXT8</accession>
<dbReference type="RefSeq" id="WP_073286841.1">
    <property type="nucleotide sequence ID" value="NZ_FRAS01000017.1"/>
</dbReference>
<protein>
    <recommendedName>
        <fullName evidence="4">Glyoxalase-like domain-containing protein</fullName>
    </recommendedName>
</protein>
<gene>
    <name evidence="2" type="ORF">SAMN02746009_03044</name>
</gene>
<evidence type="ECO:0000256" key="1">
    <source>
        <dbReference type="SAM" id="SignalP"/>
    </source>
</evidence>
<evidence type="ECO:0000313" key="2">
    <source>
        <dbReference type="EMBL" id="SHL59801.1"/>
    </source>
</evidence>
<dbReference type="Proteomes" id="UP000183947">
    <property type="component" value="Unassembled WGS sequence"/>
</dbReference>
<organism evidence="2 3">
    <name type="scientific">Hymenobacter psychrotolerans DSM 18569</name>
    <dbReference type="NCBI Taxonomy" id="1121959"/>
    <lineage>
        <taxon>Bacteria</taxon>
        <taxon>Pseudomonadati</taxon>
        <taxon>Bacteroidota</taxon>
        <taxon>Cytophagia</taxon>
        <taxon>Cytophagales</taxon>
        <taxon>Hymenobacteraceae</taxon>
        <taxon>Hymenobacter</taxon>
    </lineage>
</organism>